<keyword evidence="5 8" id="KW-1133">Transmembrane helix</keyword>
<dbReference type="InterPro" id="IPR003689">
    <property type="entry name" value="ZIP"/>
</dbReference>
<organism evidence="10 11">
    <name type="scientific">Basidiobolus ranarum</name>
    <dbReference type="NCBI Taxonomy" id="34480"/>
    <lineage>
        <taxon>Eukaryota</taxon>
        <taxon>Fungi</taxon>
        <taxon>Fungi incertae sedis</taxon>
        <taxon>Zoopagomycota</taxon>
        <taxon>Entomophthoromycotina</taxon>
        <taxon>Basidiobolomycetes</taxon>
        <taxon>Basidiobolales</taxon>
        <taxon>Basidiobolaceae</taxon>
        <taxon>Basidiobolus</taxon>
    </lineage>
</organism>
<gene>
    <name evidence="10" type="ORF">K7432_000403</name>
</gene>
<evidence type="ECO:0000256" key="4">
    <source>
        <dbReference type="ARBA" id="ARBA00022692"/>
    </source>
</evidence>
<reference evidence="10 11" key="1">
    <citation type="submission" date="2023-04" db="EMBL/GenBank/DDBJ databases">
        <title>Genome of Basidiobolus ranarum AG-B5.</title>
        <authorList>
            <person name="Stajich J.E."/>
            <person name="Carter-House D."/>
            <person name="Gryganskyi A."/>
        </authorList>
    </citation>
    <scope>NUCLEOTIDE SEQUENCE [LARGE SCALE GENOMIC DNA]</scope>
    <source>
        <strain evidence="10 11">AG-B5</strain>
    </source>
</reference>
<evidence type="ECO:0000313" key="10">
    <source>
        <dbReference type="EMBL" id="KAK9768720.1"/>
    </source>
</evidence>
<comment type="similarity">
    <text evidence="2 8">Belongs to the ZIP transporter (TC 2.A.5) family.</text>
</comment>
<keyword evidence="9" id="KW-0732">Signal</keyword>
<evidence type="ECO:0000256" key="8">
    <source>
        <dbReference type="RuleBase" id="RU362088"/>
    </source>
</evidence>
<sequence length="367" mass="39795">MTLTPIIKKVAWWSILVAFVAVSLAQDSVITPKHGGPGHTHEDEHHHDDGEVHDACSAEQITSYNMPFHIAAIFIVMITSASGVFSSLILTRFPKRKFSDFAINIGKHFGTGVILATAFIHMFPGALFALTNPCVPTSFSADYSSYAGLFAMLAALVLQLIEFTASQYYKGKLAQSQPSVNAESEAKENSLHAGDHGHVHGGLWELETRRISTFLLEFGIALHSILIGISVGVSSGAEFVPLLIAVVFHQFFEGLALGARIGELTYTNRVVPYLSALFYALITPIGAAIGIGIHQTYNNNSPTSLLVTGIFDSISAGILIYMAFVNLIAVEFQNSPKFMKEPLSIKVCYYIALWMGAGVMALIGRWA</sequence>
<protein>
    <recommendedName>
        <fullName evidence="12">ZIP zinc/iron transport family</fullName>
    </recommendedName>
</protein>
<keyword evidence="6 8" id="KW-0406">Ion transport</keyword>
<dbReference type="Proteomes" id="UP001479436">
    <property type="component" value="Unassembled WGS sequence"/>
</dbReference>
<comment type="caution">
    <text evidence="10">The sequence shown here is derived from an EMBL/GenBank/DDBJ whole genome shotgun (WGS) entry which is preliminary data.</text>
</comment>
<dbReference type="EMBL" id="JASJQH010000007">
    <property type="protein sequence ID" value="KAK9768720.1"/>
    <property type="molecule type" value="Genomic_DNA"/>
</dbReference>
<feature type="transmembrane region" description="Helical" evidence="8">
    <location>
        <begin position="305"/>
        <end position="327"/>
    </location>
</feature>
<evidence type="ECO:0000256" key="6">
    <source>
        <dbReference type="ARBA" id="ARBA00023065"/>
    </source>
</evidence>
<evidence type="ECO:0000256" key="9">
    <source>
        <dbReference type="SAM" id="SignalP"/>
    </source>
</evidence>
<keyword evidence="11" id="KW-1185">Reference proteome</keyword>
<evidence type="ECO:0000256" key="2">
    <source>
        <dbReference type="ARBA" id="ARBA00006939"/>
    </source>
</evidence>
<dbReference type="NCBIfam" id="TIGR00820">
    <property type="entry name" value="zip"/>
    <property type="match status" value="1"/>
</dbReference>
<evidence type="ECO:0000256" key="1">
    <source>
        <dbReference type="ARBA" id="ARBA00004141"/>
    </source>
</evidence>
<evidence type="ECO:0000313" key="11">
    <source>
        <dbReference type="Proteomes" id="UP001479436"/>
    </source>
</evidence>
<feature type="transmembrane region" description="Helical" evidence="8">
    <location>
        <begin position="239"/>
        <end position="258"/>
    </location>
</feature>
<evidence type="ECO:0008006" key="12">
    <source>
        <dbReference type="Google" id="ProtNLM"/>
    </source>
</evidence>
<keyword evidence="3 8" id="KW-0813">Transport</keyword>
<keyword evidence="7 8" id="KW-0472">Membrane</keyword>
<evidence type="ECO:0000256" key="7">
    <source>
        <dbReference type="ARBA" id="ARBA00023136"/>
    </source>
</evidence>
<dbReference type="InterPro" id="IPR004698">
    <property type="entry name" value="Zn/Fe_permease_fun/pln"/>
</dbReference>
<dbReference type="PANTHER" id="PTHR11040:SF44">
    <property type="entry name" value="PROTEIN ZNTC-RELATED"/>
    <property type="match status" value="1"/>
</dbReference>
<name>A0ABR2X4N7_9FUNG</name>
<feature type="transmembrane region" description="Helical" evidence="8">
    <location>
        <begin position="111"/>
        <end position="131"/>
    </location>
</feature>
<feature type="transmembrane region" description="Helical" evidence="8">
    <location>
        <begin position="143"/>
        <end position="161"/>
    </location>
</feature>
<dbReference type="Pfam" id="PF02535">
    <property type="entry name" value="Zip"/>
    <property type="match status" value="1"/>
</dbReference>
<feature type="transmembrane region" description="Helical" evidence="8">
    <location>
        <begin position="214"/>
        <end position="233"/>
    </location>
</feature>
<feature type="transmembrane region" description="Helical" evidence="8">
    <location>
        <begin position="347"/>
        <end position="366"/>
    </location>
</feature>
<comment type="subcellular location">
    <subcellularLocation>
        <location evidence="1 8">Membrane</location>
        <topology evidence="1 8">Multi-pass membrane protein</topology>
    </subcellularLocation>
</comment>
<feature type="transmembrane region" description="Helical" evidence="8">
    <location>
        <begin position="270"/>
        <end position="293"/>
    </location>
</feature>
<evidence type="ECO:0000256" key="5">
    <source>
        <dbReference type="ARBA" id="ARBA00022989"/>
    </source>
</evidence>
<keyword evidence="4 8" id="KW-0812">Transmembrane</keyword>
<feature type="signal peptide" evidence="9">
    <location>
        <begin position="1"/>
        <end position="25"/>
    </location>
</feature>
<proteinExistence type="inferred from homology"/>
<dbReference type="PANTHER" id="PTHR11040">
    <property type="entry name" value="ZINC/IRON TRANSPORTER"/>
    <property type="match status" value="1"/>
</dbReference>
<accession>A0ABR2X4N7</accession>
<feature type="chain" id="PRO_5047011340" description="ZIP zinc/iron transport family" evidence="9">
    <location>
        <begin position="26"/>
        <end position="367"/>
    </location>
</feature>
<feature type="transmembrane region" description="Helical" evidence="8">
    <location>
        <begin position="68"/>
        <end position="90"/>
    </location>
</feature>
<evidence type="ECO:0000256" key="3">
    <source>
        <dbReference type="ARBA" id="ARBA00022448"/>
    </source>
</evidence>